<evidence type="ECO:0000313" key="4">
    <source>
        <dbReference type="EMBL" id="MEE1865223.1"/>
    </source>
</evidence>
<dbReference type="SUPFAM" id="SSF57868">
    <property type="entry name" value="Metallothionein"/>
    <property type="match status" value="1"/>
</dbReference>
<accession>A0AB35WLP9</accession>
<dbReference type="InterPro" id="IPR000518">
    <property type="entry name" value="Metalthion_fam14_prok"/>
</dbReference>
<dbReference type="RefSeq" id="WP_136476622.1">
    <property type="nucleotide sequence ID" value="NZ_JAZDCU010000001.1"/>
</dbReference>
<keyword evidence="1" id="KW-0479">Metal-binding</keyword>
<evidence type="ECO:0000256" key="2">
    <source>
        <dbReference type="ARBA" id="ARBA00022851"/>
    </source>
</evidence>
<reference evidence="4 5" key="1">
    <citation type="submission" date="2024-01" db="EMBL/GenBank/DDBJ databases">
        <title>Unpublished Manusciprt.</title>
        <authorList>
            <person name="Duman M."/>
            <person name="Valdes E.G."/>
            <person name="Ajmi N."/>
            <person name="Altun S."/>
            <person name="Saticioglu I.B."/>
        </authorList>
    </citation>
    <scope>NUCLEOTIDE SEQUENCE [LARGE SCALE GENOMIC DNA]</scope>
    <source>
        <strain evidence="4 5">120P</strain>
    </source>
</reference>
<evidence type="ECO:0000256" key="1">
    <source>
        <dbReference type="ARBA" id="ARBA00022723"/>
    </source>
</evidence>
<dbReference type="Pfam" id="PF02069">
    <property type="entry name" value="Metallothio_Pro"/>
    <property type="match status" value="1"/>
</dbReference>
<dbReference type="InterPro" id="IPR017854">
    <property type="entry name" value="Metalthion_dom_sf"/>
</dbReference>
<keyword evidence="2" id="KW-0480">Metal-thiolate cluster</keyword>
<feature type="region of interest" description="Disordered" evidence="3">
    <location>
        <begin position="37"/>
        <end position="60"/>
    </location>
</feature>
<comment type="caution">
    <text evidence="4">The sequence shown here is derived from an EMBL/GenBank/DDBJ whole genome shotgun (WGS) entry which is preliminary data.</text>
</comment>
<organism evidence="4 5">
    <name type="scientific">Pseudomonas auratipiscis</name>
    <dbReference type="NCBI Taxonomy" id="3115853"/>
    <lineage>
        <taxon>Bacteria</taxon>
        <taxon>Pseudomonadati</taxon>
        <taxon>Pseudomonadota</taxon>
        <taxon>Gammaproteobacteria</taxon>
        <taxon>Pseudomonadales</taxon>
        <taxon>Pseudomonadaceae</taxon>
        <taxon>Pseudomonas</taxon>
    </lineage>
</organism>
<evidence type="ECO:0000313" key="5">
    <source>
        <dbReference type="Proteomes" id="UP001307839"/>
    </source>
</evidence>
<dbReference type="EMBL" id="JAZDQP010000001">
    <property type="protein sequence ID" value="MEE1865223.1"/>
    <property type="molecule type" value="Genomic_DNA"/>
</dbReference>
<proteinExistence type="predicted"/>
<name>A0AB35WLP9_9PSED</name>
<dbReference type="AlphaFoldDB" id="A0AB35WLP9"/>
<dbReference type="GO" id="GO:0046872">
    <property type="term" value="F:metal ion binding"/>
    <property type="evidence" value="ECO:0007669"/>
    <property type="project" value="UniProtKB-KW"/>
</dbReference>
<evidence type="ECO:0000256" key="3">
    <source>
        <dbReference type="SAM" id="MobiDB-lite"/>
    </source>
</evidence>
<protein>
    <submittedName>
        <fullName evidence="4">Metallothionein</fullName>
    </submittedName>
</protein>
<keyword evidence="5" id="KW-1185">Reference proteome</keyword>
<dbReference type="Gene3D" id="2.30.170.10">
    <property type="match status" value="1"/>
</dbReference>
<dbReference type="Proteomes" id="UP001307839">
    <property type="component" value="Unassembled WGS sequence"/>
</dbReference>
<gene>
    <name evidence="4" type="ORF">V0R53_02325</name>
</gene>
<sequence length="60" mass="6174">MNEQTCACPGCNCSVGDHPVMREDKAYCCQACAEHHPSGKPCNSSGCGCAGEATSPRDPA</sequence>